<dbReference type="Proteomes" id="UP000019384">
    <property type="component" value="Unassembled WGS sequence"/>
</dbReference>
<dbReference type="GO" id="GO:0016602">
    <property type="term" value="C:CCAAT-binding factor complex"/>
    <property type="evidence" value="ECO:0007669"/>
    <property type="project" value="InterPro"/>
</dbReference>
<keyword evidence="3" id="KW-0238">DNA-binding</keyword>
<dbReference type="InterPro" id="IPR009072">
    <property type="entry name" value="Histone-fold"/>
</dbReference>
<keyword evidence="2" id="KW-0805">Transcription regulation</keyword>
<dbReference type="GO" id="GO:0001228">
    <property type="term" value="F:DNA-binding transcription activator activity, RNA polymerase II-specific"/>
    <property type="evidence" value="ECO:0007669"/>
    <property type="project" value="InterPro"/>
</dbReference>
<dbReference type="SUPFAM" id="SSF47113">
    <property type="entry name" value="Histone-fold"/>
    <property type="match status" value="1"/>
</dbReference>
<dbReference type="STRING" id="1382522.W6MK55"/>
<feature type="region of interest" description="Disordered" evidence="5">
    <location>
        <begin position="176"/>
        <end position="199"/>
    </location>
</feature>
<dbReference type="GeneID" id="34520308"/>
<protein>
    <recommendedName>
        <fullName evidence="6">Transcription factor CBF/NF-Y/archaeal histone domain-containing protein</fullName>
    </recommendedName>
</protein>
<evidence type="ECO:0000256" key="1">
    <source>
        <dbReference type="ARBA" id="ARBA00009053"/>
    </source>
</evidence>
<proteinExistence type="inferred from homology"/>
<keyword evidence="4" id="KW-0804">Transcription</keyword>
<dbReference type="InterPro" id="IPR027113">
    <property type="entry name" value="Transc_fact_NFYB/HAP3"/>
</dbReference>
<sequence>MGSSDSDDSGINFDIKEQDMYLPIANVGKIMKRALPPQGKLSKESREAVQECVSEFISFITSQAAEKCSIEKRKTLNGEDILHAMNSLGFEHYAAALKIHLAKYRQLETSMTEKKRAAYLRKKQLYKEQRERDEREKSMAGDVYNSSSPSSSVFQEKTEFPMSLSGSDNPYVLSHGEISPEGTPILEETESQPKTNSVFRPYSSMSATEFSNPFLMSELAVGDKMQPSEEFFAQRIKVDPANDNGEESNDSGGSSSSKGKSSGSQHGSQYFDLLNYDEMI</sequence>
<dbReference type="OrthoDB" id="386949at2759"/>
<organism evidence="7 8">
    <name type="scientific">Kuraishia capsulata CBS 1993</name>
    <dbReference type="NCBI Taxonomy" id="1382522"/>
    <lineage>
        <taxon>Eukaryota</taxon>
        <taxon>Fungi</taxon>
        <taxon>Dikarya</taxon>
        <taxon>Ascomycota</taxon>
        <taxon>Saccharomycotina</taxon>
        <taxon>Pichiomycetes</taxon>
        <taxon>Pichiales</taxon>
        <taxon>Pichiaceae</taxon>
        <taxon>Kuraishia</taxon>
    </lineage>
</organism>
<dbReference type="GO" id="GO:0046982">
    <property type="term" value="F:protein heterodimerization activity"/>
    <property type="evidence" value="ECO:0007669"/>
    <property type="project" value="InterPro"/>
</dbReference>
<evidence type="ECO:0000313" key="7">
    <source>
        <dbReference type="EMBL" id="CDK26924.1"/>
    </source>
</evidence>
<dbReference type="PRINTS" id="PR00615">
    <property type="entry name" value="CCAATSUBUNTA"/>
</dbReference>
<evidence type="ECO:0000256" key="3">
    <source>
        <dbReference type="ARBA" id="ARBA00023125"/>
    </source>
</evidence>
<dbReference type="PANTHER" id="PTHR11064:SF9">
    <property type="entry name" value="NUCLEAR TRANSCRIPTION FACTOR Y SUBUNIT BETA"/>
    <property type="match status" value="1"/>
</dbReference>
<name>W6MK55_9ASCO</name>
<feature type="domain" description="Transcription factor CBF/NF-Y/archaeal histone" evidence="6">
    <location>
        <begin position="20"/>
        <end position="85"/>
    </location>
</feature>
<comment type="similarity">
    <text evidence="1">Belongs to the NFYB/HAP3 subunit family.</text>
</comment>
<reference evidence="7" key="1">
    <citation type="submission" date="2013-12" db="EMBL/GenBank/DDBJ databases">
        <authorList>
            <person name="Genoscope - CEA"/>
        </authorList>
    </citation>
    <scope>NUCLEOTIDE SEQUENCE</scope>
    <source>
        <strain evidence="7">CBS 1993</strain>
    </source>
</reference>
<accession>W6MK55</accession>
<dbReference type="AlphaFoldDB" id="W6MK55"/>
<keyword evidence="8" id="KW-1185">Reference proteome</keyword>
<dbReference type="RefSeq" id="XP_022458920.1">
    <property type="nucleotide sequence ID" value="XM_022603190.1"/>
</dbReference>
<feature type="region of interest" description="Disordered" evidence="5">
    <location>
        <begin position="128"/>
        <end position="154"/>
    </location>
</feature>
<evidence type="ECO:0000259" key="6">
    <source>
        <dbReference type="Pfam" id="PF00808"/>
    </source>
</evidence>
<evidence type="ECO:0000256" key="2">
    <source>
        <dbReference type="ARBA" id="ARBA00023015"/>
    </source>
</evidence>
<dbReference type="InterPro" id="IPR003958">
    <property type="entry name" value="CBFA_NFYB_domain"/>
</dbReference>
<dbReference type="EMBL" id="HG793127">
    <property type="protein sequence ID" value="CDK26924.1"/>
    <property type="molecule type" value="Genomic_DNA"/>
</dbReference>
<dbReference type="Gene3D" id="1.10.20.10">
    <property type="entry name" value="Histone, subunit A"/>
    <property type="match status" value="1"/>
</dbReference>
<dbReference type="GO" id="GO:0000978">
    <property type="term" value="F:RNA polymerase II cis-regulatory region sequence-specific DNA binding"/>
    <property type="evidence" value="ECO:0007669"/>
    <property type="project" value="TreeGrafter"/>
</dbReference>
<evidence type="ECO:0000313" key="8">
    <source>
        <dbReference type="Proteomes" id="UP000019384"/>
    </source>
</evidence>
<dbReference type="CDD" id="cd22907">
    <property type="entry name" value="HFD_NFYB"/>
    <property type="match status" value="1"/>
</dbReference>
<feature type="region of interest" description="Disordered" evidence="5">
    <location>
        <begin position="230"/>
        <end position="280"/>
    </location>
</feature>
<reference evidence="7" key="2">
    <citation type="submission" date="2014-02" db="EMBL/GenBank/DDBJ databases">
        <title>Complete DNA sequence of /Kuraishia capsulata/ illustrates novel genomic features among budding yeasts (/Saccharomycotina/).</title>
        <authorList>
            <person name="Morales L."/>
            <person name="Noel B."/>
            <person name="Porcel B."/>
            <person name="Marcet-Houben M."/>
            <person name="Hullo M-F."/>
            <person name="Sacerdot C."/>
            <person name="Tekaia F."/>
            <person name="Leh-Louis V."/>
            <person name="Despons L."/>
            <person name="Khanna V."/>
            <person name="Aury J-M."/>
            <person name="Barbe V."/>
            <person name="Couloux A."/>
            <person name="Labadie K."/>
            <person name="Pelletier E."/>
            <person name="Souciet J-L."/>
            <person name="Boekhout T."/>
            <person name="Gabaldon T."/>
            <person name="Wincker P."/>
            <person name="Dujon B."/>
        </authorList>
    </citation>
    <scope>NUCLEOTIDE SEQUENCE</scope>
    <source>
        <strain evidence="7">CBS 1993</strain>
    </source>
</reference>
<evidence type="ECO:0000256" key="4">
    <source>
        <dbReference type="ARBA" id="ARBA00023163"/>
    </source>
</evidence>
<dbReference type="PANTHER" id="PTHR11064">
    <property type="entry name" value="CCAAT-BINDING TRANSCRIPTION FACTOR-RELATED"/>
    <property type="match status" value="1"/>
</dbReference>
<feature type="compositionally biased region" description="Basic and acidic residues" evidence="5">
    <location>
        <begin position="128"/>
        <end position="139"/>
    </location>
</feature>
<dbReference type="Pfam" id="PF00808">
    <property type="entry name" value="CBFD_NFYB_HMF"/>
    <property type="match status" value="1"/>
</dbReference>
<dbReference type="HOGENOM" id="CLU_994221_0_0_1"/>
<feature type="compositionally biased region" description="Low complexity" evidence="5">
    <location>
        <begin position="250"/>
        <end position="269"/>
    </location>
</feature>
<gene>
    <name evidence="7" type="ORF">KUCA_T00002901001</name>
</gene>
<evidence type="ECO:0000256" key="5">
    <source>
        <dbReference type="SAM" id="MobiDB-lite"/>
    </source>
</evidence>